<comment type="caution">
    <text evidence="1">The sequence shown here is derived from an EMBL/GenBank/DDBJ whole genome shotgun (WGS) entry which is preliminary data.</text>
</comment>
<protein>
    <recommendedName>
        <fullName evidence="3">T9SS type A sorting domain-containing protein</fullName>
    </recommendedName>
</protein>
<evidence type="ECO:0008006" key="3">
    <source>
        <dbReference type="Google" id="ProtNLM"/>
    </source>
</evidence>
<dbReference type="InterPro" id="IPR012334">
    <property type="entry name" value="Pectin_lyas_fold"/>
</dbReference>
<evidence type="ECO:0000313" key="2">
    <source>
        <dbReference type="Proteomes" id="UP001176429"/>
    </source>
</evidence>
<name>A0ABT9BGY0_9BACT</name>
<dbReference type="RefSeq" id="WP_305008946.1">
    <property type="nucleotide sequence ID" value="NZ_JAUQSY010000021.1"/>
</dbReference>
<gene>
    <name evidence="1" type="ORF">Q5H93_22400</name>
</gene>
<dbReference type="EMBL" id="JAUQSY010000021">
    <property type="protein sequence ID" value="MDO7877507.1"/>
    <property type="molecule type" value="Genomic_DNA"/>
</dbReference>
<sequence>MLQLQGATLTSTCDAMWGGVELVDNGRIVTLYDNGPSRISEAAVGVLVGTSCRSTEASYDLSDTDFYNNTYGVAVWGNDPAMAANCRIEYCQFYSDHTQRLVPENTSMENPGSPDGNYGNAGLVLRGDGHAGIPYRSNAFHELYAGAELAGEGIVFDYNVLDHCYGTAIRVGAPDEGQLIGYLRVEENEVTVPDNPFPEGQVPPDAEVMGIELMGMGLEQPTGSELYVTGNDVTGLSRGNSPQKRLVGLGGYLCFERTSIEHHNVFTTLDTGVRLQDATAQLDVSRAVANNLFNDCEEAVALRDDIYAPTVACNQIEGSDYGIVLENGADVGYLGTNDEPCGNNYSVNAASVINGSGVSIDYYAHPQELVTGPLLNVLYSSSGYLDCNSRGHQYGLRAAPPVPITTVEHWQQQLLTQTGSPQQLRQYERRIIAYYAAQEQWATLDAFTATLPLSNDAAYERLGLYLLETYRRLQQPADVQRLRTDLLSWRGANPDLRQRIAYFDVSEQLRHLRPGQRPTAADSATLATVAASATSYAAVACTTLRYYYPGVTCQGTPPPPPAARLLAAAHPTTHTEKLRLSVAPNPAHETVQVSWSQPCPTAARLELVAVGNGQIAHAQPVAPAQLSLELNVAALPPGVYAARLVGPNGQPLATTKLVVVH</sequence>
<proteinExistence type="predicted"/>
<reference evidence="1" key="1">
    <citation type="submission" date="2023-07" db="EMBL/GenBank/DDBJ databases">
        <authorList>
            <person name="Kim M.K."/>
        </authorList>
    </citation>
    <scope>NUCLEOTIDE SEQUENCE</scope>
    <source>
        <strain evidence="1">ASUV-10-1</strain>
    </source>
</reference>
<organism evidence="1 2">
    <name type="scientific">Hymenobacter aranciens</name>
    <dbReference type="NCBI Taxonomy" id="3063996"/>
    <lineage>
        <taxon>Bacteria</taxon>
        <taxon>Pseudomonadati</taxon>
        <taxon>Bacteroidota</taxon>
        <taxon>Cytophagia</taxon>
        <taxon>Cytophagales</taxon>
        <taxon>Hymenobacteraceae</taxon>
        <taxon>Hymenobacter</taxon>
    </lineage>
</organism>
<dbReference type="Proteomes" id="UP001176429">
    <property type="component" value="Unassembled WGS sequence"/>
</dbReference>
<accession>A0ABT9BGY0</accession>
<evidence type="ECO:0000313" key="1">
    <source>
        <dbReference type="EMBL" id="MDO7877507.1"/>
    </source>
</evidence>
<dbReference type="Gene3D" id="2.160.20.10">
    <property type="entry name" value="Single-stranded right-handed beta-helix, Pectin lyase-like"/>
    <property type="match status" value="1"/>
</dbReference>
<keyword evidence="2" id="KW-1185">Reference proteome</keyword>